<dbReference type="PROSITE" id="PS50893">
    <property type="entry name" value="ABC_TRANSPORTER_2"/>
    <property type="match status" value="1"/>
</dbReference>
<dbReference type="InterPro" id="IPR003593">
    <property type="entry name" value="AAA+_ATPase"/>
</dbReference>
<comment type="subcellular location">
    <subcellularLocation>
        <location evidence="1">Cell membrane</location>
        <topology evidence="1">Multi-pass membrane protein</topology>
    </subcellularLocation>
</comment>
<dbReference type="InterPro" id="IPR036640">
    <property type="entry name" value="ABC1_TM_sf"/>
</dbReference>
<sequence>MVSFISNALANTALPQLKFHSSETGEQVKAPNLPRSVVMASILINVLGLAMPLTILQVYDRILPNQAIDTLVVLIVGLGIVLAVDAVLKIARSFVVAWSAASFTHKANMEATHRLLCSRSDAVTDASVSKHLDSLKSLQSLGDQYGGPARLLAIDLPASLIFLVVLFLIGGPIGFIPPILLLIFVLRTAHLNSKLNTLVEKRAVQDQRKYDFIFEVLSGLNTIKAMALEPVILRRFERLQTQVSRLGYDQIDLNNKARNSSGFFTVLTTVCVVSAGALLVMGGFISIGAVAACTLLAGQVVQPLLRGINHWTEMQRVKHDYRAAQSLFDLPVQNRQQSRNIPIIGNVQIQNAGYDSRHDVIVPIHGLNLSVNAGETIAFEGKDGSGRSTLSRLISGSLEPTSGSVMLDGHDLYGEDHWSLRKQIAYVGNDSEMFAGTILQNLTLFGSQSTPQTARMAAELIGLEKDIHLLPLGYDTQLGNAIEENLTDSMIQRIAIARALAREPKILILDDANGALDHRSEAELTEGLKRIKGQLTMIIVSHRPSFRAIADKQYLVEDGKLKSAPAKPVTTKKYKLQPLIRKEAPKMSQGA</sequence>
<evidence type="ECO:0000259" key="9">
    <source>
        <dbReference type="PROSITE" id="PS50929"/>
    </source>
</evidence>
<dbReference type="InterPro" id="IPR003439">
    <property type="entry name" value="ABC_transporter-like_ATP-bd"/>
</dbReference>
<feature type="domain" description="ABC transmembrane type-1" evidence="9">
    <location>
        <begin position="37"/>
        <end position="316"/>
    </location>
</feature>
<dbReference type="GO" id="GO:0005524">
    <property type="term" value="F:ATP binding"/>
    <property type="evidence" value="ECO:0007669"/>
    <property type="project" value="UniProtKB-KW"/>
</dbReference>
<evidence type="ECO:0000256" key="7">
    <source>
        <dbReference type="SAM" id="Phobius"/>
    </source>
</evidence>
<keyword evidence="3" id="KW-0547">Nucleotide-binding</keyword>
<dbReference type="GO" id="GO:0140359">
    <property type="term" value="F:ABC-type transporter activity"/>
    <property type="evidence" value="ECO:0007669"/>
    <property type="project" value="InterPro"/>
</dbReference>
<dbReference type="RefSeq" id="WP_082429117.1">
    <property type="nucleotide sequence ID" value="NZ_CXWD01000012.1"/>
</dbReference>
<dbReference type="SUPFAM" id="SSF90123">
    <property type="entry name" value="ABC transporter transmembrane region"/>
    <property type="match status" value="1"/>
</dbReference>
<accession>A0A0M7AE56</accession>
<evidence type="ECO:0000256" key="4">
    <source>
        <dbReference type="ARBA" id="ARBA00022840"/>
    </source>
</evidence>
<evidence type="ECO:0000256" key="3">
    <source>
        <dbReference type="ARBA" id="ARBA00022741"/>
    </source>
</evidence>
<dbReference type="EMBL" id="CXWD01000012">
    <property type="protein sequence ID" value="CTQ72696.1"/>
    <property type="molecule type" value="Genomic_DNA"/>
</dbReference>
<dbReference type="Gene3D" id="3.40.50.300">
    <property type="entry name" value="P-loop containing nucleotide triphosphate hydrolases"/>
    <property type="match status" value="1"/>
</dbReference>
<dbReference type="InterPro" id="IPR039421">
    <property type="entry name" value="Type_1_exporter"/>
</dbReference>
<keyword evidence="11" id="KW-1185">Reference proteome</keyword>
<evidence type="ECO:0000259" key="8">
    <source>
        <dbReference type="PROSITE" id="PS50893"/>
    </source>
</evidence>
<dbReference type="GO" id="GO:0016887">
    <property type="term" value="F:ATP hydrolysis activity"/>
    <property type="evidence" value="ECO:0007669"/>
    <property type="project" value="InterPro"/>
</dbReference>
<keyword evidence="5 7" id="KW-1133">Transmembrane helix</keyword>
<feature type="transmembrane region" description="Helical" evidence="7">
    <location>
        <begin position="71"/>
        <end position="91"/>
    </location>
</feature>
<feature type="domain" description="ABC transporter" evidence="8">
    <location>
        <begin position="347"/>
        <end position="583"/>
    </location>
</feature>
<proteinExistence type="predicted"/>
<organism evidence="10 11">
    <name type="scientific">Roseibium alexandrii</name>
    <dbReference type="NCBI Taxonomy" id="388408"/>
    <lineage>
        <taxon>Bacteria</taxon>
        <taxon>Pseudomonadati</taxon>
        <taxon>Pseudomonadota</taxon>
        <taxon>Alphaproteobacteria</taxon>
        <taxon>Hyphomicrobiales</taxon>
        <taxon>Stappiaceae</taxon>
        <taxon>Roseibium</taxon>
    </lineage>
</organism>
<dbReference type="PANTHER" id="PTHR24221:SF248">
    <property type="entry name" value="ABC TRANSPORTER TRANSMEMBRANE REGION"/>
    <property type="match status" value="1"/>
</dbReference>
<evidence type="ECO:0000256" key="1">
    <source>
        <dbReference type="ARBA" id="ARBA00004651"/>
    </source>
</evidence>
<feature type="transmembrane region" description="Helical" evidence="7">
    <location>
        <begin position="263"/>
        <end position="285"/>
    </location>
</feature>
<evidence type="ECO:0000256" key="5">
    <source>
        <dbReference type="ARBA" id="ARBA00022989"/>
    </source>
</evidence>
<dbReference type="Pfam" id="PF00664">
    <property type="entry name" value="ABC_membrane"/>
    <property type="match status" value="1"/>
</dbReference>
<dbReference type="GO" id="GO:0034040">
    <property type="term" value="F:ATPase-coupled lipid transmembrane transporter activity"/>
    <property type="evidence" value="ECO:0007669"/>
    <property type="project" value="TreeGrafter"/>
</dbReference>
<gene>
    <name evidence="10" type="primary">hlyB</name>
    <name evidence="10" type="ORF">LAX5112_03274</name>
</gene>
<dbReference type="GO" id="GO:0005886">
    <property type="term" value="C:plasma membrane"/>
    <property type="evidence" value="ECO:0007669"/>
    <property type="project" value="UniProtKB-SubCell"/>
</dbReference>
<evidence type="ECO:0000256" key="2">
    <source>
        <dbReference type="ARBA" id="ARBA00022692"/>
    </source>
</evidence>
<feature type="transmembrane region" description="Helical" evidence="7">
    <location>
        <begin position="37"/>
        <end position="59"/>
    </location>
</feature>
<dbReference type="Pfam" id="PF00005">
    <property type="entry name" value="ABC_tran"/>
    <property type="match status" value="1"/>
</dbReference>
<dbReference type="InterPro" id="IPR027417">
    <property type="entry name" value="P-loop_NTPase"/>
</dbReference>
<evidence type="ECO:0000313" key="10">
    <source>
        <dbReference type="EMBL" id="CTQ72696.1"/>
    </source>
</evidence>
<dbReference type="OrthoDB" id="5288404at2"/>
<dbReference type="PROSITE" id="PS50929">
    <property type="entry name" value="ABC_TM1F"/>
    <property type="match status" value="1"/>
</dbReference>
<dbReference type="AlphaFoldDB" id="A0A0M7AE56"/>
<evidence type="ECO:0000256" key="6">
    <source>
        <dbReference type="ARBA" id="ARBA00023136"/>
    </source>
</evidence>
<dbReference type="Proteomes" id="UP000053235">
    <property type="component" value="Unassembled WGS sequence"/>
</dbReference>
<dbReference type="SUPFAM" id="SSF52540">
    <property type="entry name" value="P-loop containing nucleoside triphosphate hydrolases"/>
    <property type="match status" value="1"/>
</dbReference>
<dbReference type="SMART" id="SM00382">
    <property type="entry name" value="AAA"/>
    <property type="match status" value="1"/>
</dbReference>
<dbReference type="PANTHER" id="PTHR24221">
    <property type="entry name" value="ATP-BINDING CASSETTE SUB-FAMILY B"/>
    <property type="match status" value="1"/>
</dbReference>
<keyword evidence="2 7" id="KW-0812">Transmembrane</keyword>
<dbReference type="InterPro" id="IPR011527">
    <property type="entry name" value="ABC1_TM_dom"/>
</dbReference>
<feature type="transmembrane region" description="Helical" evidence="7">
    <location>
        <begin position="160"/>
        <end position="186"/>
    </location>
</feature>
<dbReference type="STRING" id="388408.LAX5112_03274"/>
<protein>
    <submittedName>
        <fullName evidence="10">Alpha-hemolysin translocation ATP-binding protein HlyB</fullName>
    </submittedName>
</protein>
<name>A0A0M7AE56_9HYPH</name>
<evidence type="ECO:0000313" key="11">
    <source>
        <dbReference type="Proteomes" id="UP000053235"/>
    </source>
</evidence>
<dbReference type="Gene3D" id="1.20.1560.10">
    <property type="entry name" value="ABC transporter type 1, transmembrane domain"/>
    <property type="match status" value="1"/>
</dbReference>
<keyword evidence="4 10" id="KW-0067">ATP-binding</keyword>
<keyword evidence="6 7" id="KW-0472">Membrane</keyword>
<reference evidence="11" key="1">
    <citation type="submission" date="2015-07" db="EMBL/GenBank/DDBJ databases">
        <authorList>
            <person name="Rodrigo-Torres Lidia"/>
            <person name="Arahal R.David."/>
        </authorList>
    </citation>
    <scope>NUCLEOTIDE SEQUENCE [LARGE SCALE GENOMIC DNA]</scope>
    <source>
        <strain evidence="11">CECT 5112</strain>
    </source>
</reference>